<dbReference type="EMBL" id="BAAANB010000021">
    <property type="protein sequence ID" value="GAA2040625.1"/>
    <property type="molecule type" value="Genomic_DNA"/>
</dbReference>
<dbReference type="Pfam" id="PF00248">
    <property type="entry name" value="Aldo_ket_red"/>
    <property type="match status" value="1"/>
</dbReference>
<dbReference type="InterPro" id="IPR018170">
    <property type="entry name" value="Aldo/ket_reductase_CS"/>
</dbReference>
<dbReference type="PROSITE" id="PS00062">
    <property type="entry name" value="ALDOKETO_REDUCTASE_2"/>
    <property type="match status" value="1"/>
</dbReference>
<dbReference type="SUPFAM" id="SSF51430">
    <property type="entry name" value="NAD(P)-linked oxidoreductase"/>
    <property type="match status" value="1"/>
</dbReference>
<dbReference type="InterPro" id="IPR050523">
    <property type="entry name" value="AKR_Detox_Biosynth"/>
</dbReference>
<dbReference type="RefSeq" id="WP_343994073.1">
    <property type="nucleotide sequence ID" value="NZ_BAAANB010000021.1"/>
</dbReference>
<name>A0ABP5G676_9MICO</name>
<sequence length="311" mass="32851">MRRRLGSSGLTVTPLALGTMLWGNAVDRHEAGDHLRAFVDAGGNLVDTAYGYGGGDAETILGGLLGSSIPRDDVVVCTKAGISRAGGQRRVDVSRRGLMGQLETSLRRLGTDHVDLWLVHTWSDDVPLSETLSALEWAAASGRARYVGVSNYSGWQSARAFGLLESARVPLVANEVEYSLVCRTPEHEVAPAASSLGFGLLPWSPLGRGVLTGKYRNGIPSGSRAASGDFPGFAERFLDEHTRRVSDAVAMAARGLGVKPAEVALAWVRDRPGVAAPIVGARTSAQLRSALTSLELTLPEQIVAALDDVSV</sequence>
<reference evidence="3" key="1">
    <citation type="journal article" date="2019" name="Int. J. Syst. Evol. Microbiol.">
        <title>The Global Catalogue of Microorganisms (GCM) 10K type strain sequencing project: providing services to taxonomists for standard genome sequencing and annotation.</title>
        <authorList>
            <consortium name="The Broad Institute Genomics Platform"/>
            <consortium name="The Broad Institute Genome Sequencing Center for Infectious Disease"/>
            <person name="Wu L."/>
            <person name="Ma J."/>
        </authorList>
    </citation>
    <scope>NUCLEOTIDE SEQUENCE [LARGE SCALE GENOMIC DNA]</scope>
    <source>
        <strain evidence="3">JCM 14283</strain>
    </source>
</reference>
<dbReference type="Proteomes" id="UP001501285">
    <property type="component" value="Unassembled WGS sequence"/>
</dbReference>
<comment type="caution">
    <text evidence="2">The sequence shown here is derived from an EMBL/GenBank/DDBJ whole genome shotgun (WGS) entry which is preliminary data.</text>
</comment>
<accession>A0ABP5G676</accession>
<dbReference type="InterPro" id="IPR023210">
    <property type="entry name" value="NADP_OxRdtase_dom"/>
</dbReference>
<evidence type="ECO:0000313" key="2">
    <source>
        <dbReference type="EMBL" id="GAA2040625.1"/>
    </source>
</evidence>
<dbReference type="InterPro" id="IPR036812">
    <property type="entry name" value="NAD(P)_OxRdtase_dom_sf"/>
</dbReference>
<feature type="domain" description="NADP-dependent oxidoreductase" evidence="1">
    <location>
        <begin position="14"/>
        <end position="309"/>
    </location>
</feature>
<evidence type="ECO:0000259" key="1">
    <source>
        <dbReference type="Pfam" id="PF00248"/>
    </source>
</evidence>
<dbReference type="PANTHER" id="PTHR43364:SF18">
    <property type="entry name" value="OXIDOREDUCTASE"/>
    <property type="match status" value="1"/>
</dbReference>
<evidence type="ECO:0000313" key="3">
    <source>
        <dbReference type="Proteomes" id="UP001501285"/>
    </source>
</evidence>
<dbReference type="Gene3D" id="3.20.20.100">
    <property type="entry name" value="NADP-dependent oxidoreductase domain"/>
    <property type="match status" value="1"/>
</dbReference>
<protein>
    <submittedName>
        <fullName evidence="2">Aldo/keto reductase</fullName>
    </submittedName>
</protein>
<gene>
    <name evidence="2" type="ORF">GCM10009740_36960</name>
</gene>
<proteinExistence type="predicted"/>
<keyword evidence="3" id="KW-1185">Reference proteome</keyword>
<organism evidence="2 3">
    <name type="scientific">Terrabacter terrae</name>
    <dbReference type="NCBI Taxonomy" id="318434"/>
    <lineage>
        <taxon>Bacteria</taxon>
        <taxon>Bacillati</taxon>
        <taxon>Actinomycetota</taxon>
        <taxon>Actinomycetes</taxon>
        <taxon>Micrococcales</taxon>
        <taxon>Intrasporangiaceae</taxon>
        <taxon>Terrabacter</taxon>
    </lineage>
</organism>
<dbReference type="PANTHER" id="PTHR43364">
    <property type="entry name" value="NADH-SPECIFIC METHYLGLYOXAL REDUCTASE-RELATED"/>
    <property type="match status" value="1"/>
</dbReference>